<organism evidence="2 3">
    <name type="scientific">Peptoniphilus stercorisuis</name>
    <dbReference type="NCBI Taxonomy" id="1436965"/>
    <lineage>
        <taxon>Bacteria</taxon>
        <taxon>Bacillati</taxon>
        <taxon>Bacillota</taxon>
        <taxon>Tissierellia</taxon>
        <taxon>Tissierellales</taxon>
        <taxon>Peptoniphilaceae</taxon>
        <taxon>Peptoniphilus</taxon>
    </lineage>
</organism>
<feature type="transmembrane region" description="Helical" evidence="1">
    <location>
        <begin position="7"/>
        <end position="25"/>
    </location>
</feature>
<comment type="caution">
    <text evidence="2">The sequence shown here is derived from an EMBL/GenBank/DDBJ whole genome shotgun (WGS) entry which is preliminary data.</text>
</comment>
<name>A0ABS4K9W4_9FIRM</name>
<keyword evidence="1" id="KW-1133">Transmembrane helix</keyword>
<keyword evidence="1" id="KW-0812">Transmembrane</keyword>
<feature type="transmembrane region" description="Helical" evidence="1">
    <location>
        <begin position="45"/>
        <end position="63"/>
    </location>
</feature>
<sequence>MSKSIKKYWFIIMPIIATYFYNMFLGTIDISFSTGGNLIELFKFLIIYNILFNLVMLFLAKVFKVNIAKNYFGKLEKIFVRR</sequence>
<proteinExistence type="predicted"/>
<reference evidence="2 3" key="1">
    <citation type="submission" date="2021-03" db="EMBL/GenBank/DDBJ databases">
        <title>Genomic Encyclopedia of Type Strains, Phase IV (KMG-IV): sequencing the most valuable type-strain genomes for metagenomic binning, comparative biology and taxonomic classification.</title>
        <authorList>
            <person name="Goeker M."/>
        </authorList>
    </citation>
    <scope>NUCLEOTIDE SEQUENCE [LARGE SCALE GENOMIC DNA]</scope>
    <source>
        <strain evidence="2 3">DSM 27563</strain>
    </source>
</reference>
<dbReference type="EMBL" id="JAGGLJ010000001">
    <property type="protein sequence ID" value="MBP2024566.1"/>
    <property type="molecule type" value="Genomic_DNA"/>
</dbReference>
<evidence type="ECO:0000256" key="1">
    <source>
        <dbReference type="SAM" id="Phobius"/>
    </source>
</evidence>
<keyword evidence="1" id="KW-0472">Membrane</keyword>
<protein>
    <submittedName>
        <fullName evidence="2">Uncharacterized protein</fullName>
    </submittedName>
</protein>
<accession>A0ABS4K9W4</accession>
<gene>
    <name evidence="2" type="ORF">J2Z71_000081</name>
</gene>
<keyword evidence="3" id="KW-1185">Reference proteome</keyword>
<dbReference type="RefSeq" id="WP_210059871.1">
    <property type="nucleotide sequence ID" value="NZ_JAGGLJ010000001.1"/>
</dbReference>
<evidence type="ECO:0000313" key="3">
    <source>
        <dbReference type="Proteomes" id="UP001519306"/>
    </source>
</evidence>
<dbReference type="Proteomes" id="UP001519306">
    <property type="component" value="Unassembled WGS sequence"/>
</dbReference>
<evidence type="ECO:0000313" key="2">
    <source>
        <dbReference type="EMBL" id="MBP2024566.1"/>
    </source>
</evidence>